<name>A0AAV0W792_9HEMI</name>
<reference evidence="1 2" key="1">
    <citation type="submission" date="2023-01" db="EMBL/GenBank/DDBJ databases">
        <authorList>
            <person name="Whitehead M."/>
        </authorList>
    </citation>
    <scope>NUCLEOTIDE SEQUENCE [LARGE SCALE GENOMIC DNA]</scope>
</reference>
<accession>A0AAV0W792</accession>
<dbReference type="AlphaFoldDB" id="A0AAV0W792"/>
<keyword evidence="2" id="KW-1185">Reference proteome</keyword>
<evidence type="ECO:0000313" key="2">
    <source>
        <dbReference type="Proteomes" id="UP001160148"/>
    </source>
</evidence>
<gene>
    <name evidence="1" type="ORF">MEUPH1_LOCUS7884</name>
</gene>
<sequence>MFCRRRQSPVYSCDDGAGETAYVVGSPAADSASSSSVYESCDDDLSAVVVLGAELGRPPLRRSAAAAVHGYAGCCPS</sequence>
<protein>
    <submittedName>
        <fullName evidence="1">Uncharacterized protein</fullName>
    </submittedName>
</protein>
<dbReference type="EMBL" id="CARXXK010000001">
    <property type="protein sequence ID" value="CAI6351551.1"/>
    <property type="molecule type" value="Genomic_DNA"/>
</dbReference>
<evidence type="ECO:0000313" key="1">
    <source>
        <dbReference type="EMBL" id="CAI6351551.1"/>
    </source>
</evidence>
<proteinExistence type="predicted"/>
<organism evidence="1 2">
    <name type="scientific">Macrosiphum euphorbiae</name>
    <name type="common">potato aphid</name>
    <dbReference type="NCBI Taxonomy" id="13131"/>
    <lineage>
        <taxon>Eukaryota</taxon>
        <taxon>Metazoa</taxon>
        <taxon>Ecdysozoa</taxon>
        <taxon>Arthropoda</taxon>
        <taxon>Hexapoda</taxon>
        <taxon>Insecta</taxon>
        <taxon>Pterygota</taxon>
        <taxon>Neoptera</taxon>
        <taxon>Paraneoptera</taxon>
        <taxon>Hemiptera</taxon>
        <taxon>Sternorrhyncha</taxon>
        <taxon>Aphidomorpha</taxon>
        <taxon>Aphidoidea</taxon>
        <taxon>Aphididae</taxon>
        <taxon>Macrosiphini</taxon>
        <taxon>Macrosiphum</taxon>
    </lineage>
</organism>
<dbReference type="Proteomes" id="UP001160148">
    <property type="component" value="Unassembled WGS sequence"/>
</dbReference>
<comment type="caution">
    <text evidence="1">The sequence shown here is derived from an EMBL/GenBank/DDBJ whole genome shotgun (WGS) entry which is preliminary data.</text>
</comment>